<dbReference type="Proteomes" id="UP000220251">
    <property type="component" value="Unassembled WGS sequence"/>
</dbReference>
<evidence type="ECO:0000256" key="7">
    <source>
        <dbReference type="ARBA" id="ARBA00022723"/>
    </source>
</evidence>
<accession>A0A0H5DQM8</accession>
<evidence type="ECO:0000256" key="5">
    <source>
        <dbReference type="ARBA" id="ARBA00017565"/>
    </source>
</evidence>
<dbReference type="InterPro" id="IPR011765">
    <property type="entry name" value="Pept_M16_N"/>
</dbReference>
<feature type="domain" description="Peptidase M16 middle/third" evidence="18">
    <location>
        <begin position="395"/>
        <end position="616"/>
    </location>
</feature>
<sequence>MSLPVKIATALALSVSPLLAYEEIEDQATLPILTPSLKERKTAKIRLNNGLEALVISDPGTNKSGAVLTVLTGSWSDPKEHMGMAHFLEHMLFMGTEKYPDESEYQRYIRESGGEANAFTSIDATSYMFSVDPNHLEGALDRFSNFFKSPLLSTSQVDRELKAIDQEYAKNIENDDIREVFVHRELSNPNHPIHKFSMGNSSTLADVSQKELRDWYEKHYSSNLMRLIVIGQEPIEELKQMLEDKFKDVENKNLSPYVPKESLSQSGMRGKLIAIEPVKDVRSLTLVFELPKEAAQMKETKPHIVLSHILGHEGEGSLLSLLKEKGLATGIATGELTSSGENLEIVIEISLTEKGVREWNEALELTFKAINLLKTQAVPEYVFDDIQAVQKIEYQFQTRQDVFSDLMQKGLWLAEEPISTFPERTLIIKRFDPEALLNLAKHLNVDGAYIYLRAKPPLLPYSLDKKETWLGAKYGIHPLPEGLKERLNHLGEEKKLFIPKHNSFIPKDFNKRPLESDYAQKSLLPLPVPVLTTERAKIYFAQDNTYLEPKAALSLLIRSPLINPKDTRSIVLTDLYLKAVNDALTPLIYPAKIAGLEFRIKRDDAGLMLYVSGYSGSVSGAPPTPPMLCLRLWRKKSAPKSIPMSGLHNTKRAF</sequence>
<dbReference type="Gene3D" id="3.30.830.10">
    <property type="entry name" value="Metalloenzyme, LuxS/M16 peptidase-like"/>
    <property type="match status" value="3"/>
</dbReference>
<keyword evidence="6" id="KW-0645">Protease</keyword>
<dbReference type="FunFam" id="3.30.830.10:FF:000012">
    <property type="entry name" value="Protease 3"/>
    <property type="match status" value="1"/>
</dbReference>
<dbReference type="InterPro" id="IPR032632">
    <property type="entry name" value="Peptidase_M16_M"/>
</dbReference>
<dbReference type="EMBL" id="CWGJ01000008">
    <property type="protein sequence ID" value="CRX37884.1"/>
    <property type="molecule type" value="Genomic_DNA"/>
</dbReference>
<dbReference type="Pfam" id="PF16187">
    <property type="entry name" value="Peptidase_M16_M"/>
    <property type="match status" value="1"/>
</dbReference>
<comment type="function">
    <text evidence="2">Endopeptidase that degrades small peptides of less than 7 kDa, such as glucagon and insulin.</text>
</comment>
<dbReference type="PROSITE" id="PS00143">
    <property type="entry name" value="INSULINASE"/>
    <property type="match status" value="1"/>
</dbReference>
<dbReference type="InterPro" id="IPR011249">
    <property type="entry name" value="Metalloenz_LuxS/M16"/>
</dbReference>
<evidence type="ECO:0000256" key="10">
    <source>
        <dbReference type="ARBA" id="ARBA00023049"/>
    </source>
</evidence>
<dbReference type="InterPro" id="IPR007863">
    <property type="entry name" value="Peptidase_M16_C"/>
</dbReference>
<dbReference type="GO" id="GO:0046872">
    <property type="term" value="F:metal ion binding"/>
    <property type="evidence" value="ECO:0007669"/>
    <property type="project" value="UniProtKB-KW"/>
</dbReference>
<dbReference type="RefSeq" id="WP_098037746.1">
    <property type="nucleotide sequence ID" value="NZ_CWGJ01000008.1"/>
</dbReference>
<protein>
    <recommendedName>
        <fullName evidence="5">Protease 3</fullName>
        <ecNumber evidence="4">3.4.24.55</ecNumber>
    </recommendedName>
    <alternativeName>
        <fullName evidence="13">Pitrilysin</fullName>
    </alternativeName>
    <alternativeName>
        <fullName evidence="12">Protease III</fullName>
    </alternativeName>
    <alternativeName>
        <fullName evidence="11">Protease pi</fullName>
    </alternativeName>
</protein>
<dbReference type="PANTHER" id="PTHR43690:SF18">
    <property type="entry name" value="INSULIN-DEGRADING ENZYME-RELATED"/>
    <property type="match status" value="1"/>
</dbReference>
<keyword evidence="10" id="KW-0482">Metalloprotease</keyword>
<dbReference type="SUPFAM" id="SSF63411">
    <property type="entry name" value="LuxS/MPP-like metallohydrolase"/>
    <property type="match status" value="3"/>
</dbReference>
<evidence type="ECO:0000256" key="12">
    <source>
        <dbReference type="ARBA" id="ARBA00031184"/>
    </source>
</evidence>
<evidence type="ECO:0000259" key="18">
    <source>
        <dbReference type="Pfam" id="PF16187"/>
    </source>
</evidence>
<feature type="chain" id="PRO_5005217803" description="Protease 3" evidence="15">
    <location>
        <begin position="21"/>
        <end position="654"/>
    </location>
</feature>
<evidence type="ECO:0000256" key="13">
    <source>
        <dbReference type="ARBA" id="ARBA00033450"/>
    </source>
</evidence>
<keyword evidence="15" id="KW-0732">Signal</keyword>
<proteinExistence type="inferred from homology"/>
<gene>
    <name evidence="19" type="ORF">ELAC_0529</name>
</gene>
<keyword evidence="9" id="KW-0862">Zinc</keyword>
<keyword evidence="8" id="KW-0378">Hydrolase</keyword>
<comment type="similarity">
    <text evidence="3 14">Belongs to the peptidase M16 family.</text>
</comment>
<name>A0A0H5DQM8_9BACT</name>
<keyword evidence="20" id="KW-1185">Reference proteome</keyword>
<dbReference type="EC" id="3.4.24.55" evidence="4"/>
<evidence type="ECO:0000313" key="20">
    <source>
        <dbReference type="Proteomes" id="UP000220251"/>
    </source>
</evidence>
<comment type="cofactor">
    <cofactor evidence="1">
        <name>Zn(2+)</name>
        <dbReference type="ChEBI" id="CHEBI:29105"/>
    </cofactor>
</comment>
<dbReference type="OrthoDB" id="9811314at2"/>
<evidence type="ECO:0000313" key="19">
    <source>
        <dbReference type="EMBL" id="CRX37884.1"/>
    </source>
</evidence>
<feature type="signal peptide" evidence="15">
    <location>
        <begin position="1"/>
        <end position="20"/>
    </location>
</feature>
<evidence type="ECO:0000256" key="4">
    <source>
        <dbReference type="ARBA" id="ARBA00012449"/>
    </source>
</evidence>
<evidence type="ECO:0000256" key="8">
    <source>
        <dbReference type="ARBA" id="ARBA00022801"/>
    </source>
</evidence>
<dbReference type="Pfam" id="PF05193">
    <property type="entry name" value="Peptidase_M16_C"/>
    <property type="match status" value="1"/>
</dbReference>
<dbReference type="InterPro" id="IPR001431">
    <property type="entry name" value="Pept_M16_Zn_BS"/>
</dbReference>
<feature type="domain" description="Peptidase M16 N-terminal" evidence="16">
    <location>
        <begin position="54"/>
        <end position="184"/>
    </location>
</feature>
<dbReference type="Pfam" id="PF00675">
    <property type="entry name" value="Peptidase_M16"/>
    <property type="match status" value="1"/>
</dbReference>
<evidence type="ECO:0000259" key="17">
    <source>
        <dbReference type="Pfam" id="PF05193"/>
    </source>
</evidence>
<keyword evidence="7" id="KW-0479">Metal-binding</keyword>
<dbReference type="PANTHER" id="PTHR43690">
    <property type="entry name" value="NARDILYSIN"/>
    <property type="match status" value="1"/>
</dbReference>
<evidence type="ECO:0000256" key="15">
    <source>
        <dbReference type="SAM" id="SignalP"/>
    </source>
</evidence>
<dbReference type="GO" id="GO:0006508">
    <property type="term" value="P:proteolysis"/>
    <property type="evidence" value="ECO:0007669"/>
    <property type="project" value="UniProtKB-KW"/>
</dbReference>
<dbReference type="GO" id="GO:0004222">
    <property type="term" value="F:metalloendopeptidase activity"/>
    <property type="evidence" value="ECO:0007669"/>
    <property type="project" value="UniProtKB-EC"/>
</dbReference>
<dbReference type="InterPro" id="IPR050626">
    <property type="entry name" value="Peptidase_M16"/>
</dbReference>
<dbReference type="AlphaFoldDB" id="A0A0H5DQM8"/>
<organism evidence="19 20">
    <name type="scientific">Estrella lausannensis</name>
    <dbReference type="NCBI Taxonomy" id="483423"/>
    <lineage>
        <taxon>Bacteria</taxon>
        <taxon>Pseudomonadati</taxon>
        <taxon>Chlamydiota</taxon>
        <taxon>Chlamydiia</taxon>
        <taxon>Parachlamydiales</taxon>
        <taxon>Candidatus Criblamydiaceae</taxon>
        <taxon>Estrella</taxon>
    </lineage>
</organism>
<feature type="domain" description="Peptidase M16 C-terminal" evidence="17">
    <location>
        <begin position="207"/>
        <end position="387"/>
    </location>
</feature>
<evidence type="ECO:0000256" key="2">
    <source>
        <dbReference type="ARBA" id="ARBA00002184"/>
    </source>
</evidence>
<evidence type="ECO:0000256" key="6">
    <source>
        <dbReference type="ARBA" id="ARBA00022670"/>
    </source>
</evidence>
<evidence type="ECO:0000256" key="11">
    <source>
        <dbReference type="ARBA" id="ARBA00029597"/>
    </source>
</evidence>
<evidence type="ECO:0000256" key="3">
    <source>
        <dbReference type="ARBA" id="ARBA00007261"/>
    </source>
</evidence>
<evidence type="ECO:0000259" key="16">
    <source>
        <dbReference type="Pfam" id="PF00675"/>
    </source>
</evidence>
<evidence type="ECO:0000256" key="1">
    <source>
        <dbReference type="ARBA" id="ARBA00001947"/>
    </source>
</evidence>
<reference evidence="20" key="1">
    <citation type="submission" date="2015-06" db="EMBL/GenBank/DDBJ databases">
        <authorList>
            <person name="Bertelli C."/>
        </authorList>
    </citation>
    <scope>NUCLEOTIDE SEQUENCE [LARGE SCALE GENOMIC DNA]</scope>
    <source>
        <strain evidence="20">CRIB-30</strain>
    </source>
</reference>
<evidence type="ECO:0000256" key="14">
    <source>
        <dbReference type="RuleBase" id="RU004447"/>
    </source>
</evidence>
<evidence type="ECO:0000256" key="9">
    <source>
        <dbReference type="ARBA" id="ARBA00022833"/>
    </source>
</evidence>